<dbReference type="InterPro" id="IPR001387">
    <property type="entry name" value="Cro/C1-type_HTH"/>
</dbReference>
<evidence type="ECO:0000259" key="2">
    <source>
        <dbReference type="PROSITE" id="PS50943"/>
    </source>
</evidence>
<evidence type="ECO:0000256" key="1">
    <source>
        <dbReference type="ARBA" id="ARBA00023125"/>
    </source>
</evidence>
<organism evidence="3 4">
    <name type="scientific">Segniliparus rugosus (strain ATCC BAA-974 / DSM 45345 / CCUG 50838 / CIP 108380 / JCM 13579 / CDC 945)</name>
    <dbReference type="NCBI Taxonomy" id="679197"/>
    <lineage>
        <taxon>Bacteria</taxon>
        <taxon>Bacillati</taxon>
        <taxon>Actinomycetota</taxon>
        <taxon>Actinomycetes</taxon>
        <taxon>Mycobacteriales</taxon>
        <taxon>Segniliparaceae</taxon>
        <taxon>Segniliparus</taxon>
    </lineage>
</organism>
<dbReference type="SMART" id="SM00530">
    <property type="entry name" value="HTH_XRE"/>
    <property type="match status" value="2"/>
</dbReference>
<dbReference type="SUPFAM" id="SSF47413">
    <property type="entry name" value="lambda repressor-like DNA-binding domains"/>
    <property type="match status" value="2"/>
</dbReference>
<dbReference type="HOGENOM" id="CLU_118112_0_0_11"/>
<name>E5XLQ8_SEGRC</name>
<dbReference type="PROSITE" id="PS50943">
    <property type="entry name" value="HTH_CROC1"/>
    <property type="match status" value="2"/>
</dbReference>
<evidence type="ECO:0000313" key="3">
    <source>
        <dbReference type="EMBL" id="EFV14736.1"/>
    </source>
</evidence>
<feature type="domain" description="HTH cro/C1-type" evidence="2">
    <location>
        <begin position="15"/>
        <end position="69"/>
    </location>
</feature>
<feature type="domain" description="HTH cro/C1-type" evidence="2">
    <location>
        <begin position="79"/>
        <end position="133"/>
    </location>
</feature>
<reference evidence="3 4" key="1">
    <citation type="journal article" date="2011" name="Stand. Genomic Sci.">
        <title>High quality draft genome sequence of Segniliparus rugosus CDC 945(T)= (ATCC BAA-974(T)).</title>
        <authorList>
            <person name="Earl A.M."/>
            <person name="Desjardins C.A."/>
            <person name="Fitzgerald M.G."/>
            <person name="Arachchi H.M."/>
            <person name="Zeng Q."/>
            <person name="Mehta T."/>
            <person name="Griggs A."/>
            <person name="Birren B.W."/>
            <person name="Toney N.C."/>
            <person name="Carr J."/>
            <person name="Posey J."/>
            <person name="Butler W.R."/>
        </authorList>
    </citation>
    <scope>NUCLEOTIDE SEQUENCE [LARGE SCALE GENOMIC DNA]</scope>
    <source>
        <strain evidence="4">ATCC BAA-974 / DSM 45345 / CCUG 50838 / CIP 108380 / JCM 13579 / CDC 945</strain>
    </source>
</reference>
<evidence type="ECO:0000313" key="4">
    <source>
        <dbReference type="Proteomes" id="UP000004816"/>
    </source>
</evidence>
<dbReference type="RefSeq" id="WP_007467374.1">
    <property type="nucleotide sequence ID" value="NZ_KI391954.1"/>
</dbReference>
<dbReference type="InterPro" id="IPR010982">
    <property type="entry name" value="Lambda_DNA-bd_dom_sf"/>
</dbReference>
<dbReference type="Pfam" id="PF01381">
    <property type="entry name" value="HTH_3"/>
    <property type="match status" value="2"/>
</dbReference>
<dbReference type="CDD" id="cd00093">
    <property type="entry name" value="HTH_XRE"/>
    <property type="match status" value="2"/>
</dbReference>
<dbReference type="PANTHER" id="PTHR46797">
    <property type="entry name" value="HTH-TYPE TRANSCRIPTIONAL REGULATOR"/>
    <property type="match status" value="1"/>
</dbReference>
<dbReference type="InterPro" id="IPR050807">
    <property type="entry name" value="TransReg_Diox_bact_type"/>
</dbReference>
<dbReference type="OrthoDB" id="4724865at2"/>
<dbReference type="AlphaFoldDB" id="E5XLQ8"/>
<keyword evidence="1" id="KW-0238">DNA-binding</keyword>
<dbReference type="eggNOG" id="COG1396">
    <property type="taxonomic scope" value="Bacteria"/>
</dbReference>
<dbReference type="Gene3D" id="1.10.260.40">
    <property type="entry name" value="lambda repressor-like DNA-binding domains"/>
    <property type="match status" value="2"/>
</dbReference>
<keyword evidence="4" id="KW-1185">Reference proteome</keyword>
<accession>E5XLQ8</accession>
<proteinExistence type="predicted"/>
<protein>
    <recommendedName>
        <fullName evidence="2">HTH cro/C1-type domain-containing protein</fullName>
    </recommendedName>
</protein>
<gene>
    <name evidence="3" type="ORF">HMPREF9336_00427</name>
</gene>
<dbReference type="PANTHER" id="PTHR46797:SF1">
    <property type="entry name" value="METHYLPHOSPHONATE SYNTHASE"/>
    <property type="match status" value="1"/>
</dbReference>
<dbReference type="GO" id="GO:0003677">
    <property type="term" value="F:DNA binding"/>
    <property type="evidence" value="ECO:0007669"/>
    <property type="project" value="UniProtKB-KW"/>
</dbReference>
<dbReference type="GO" id="GO:0005829">
    <property type="term" value="C:cytosol"/>
    <property type="evidence" value="ECO:0007669"/>
    <property type="project" value="TreeGrafter"/>
</dbReference>
<sequence>MTPDRAIRGLDLAPLVKARAKHKMSRSELSRLTGLSTSTIQKWESGEVSPNIETVTKAAAALRVPLRRLIKVPVRQRTLADWRHLAGLSQTKTARALGLTTPAYAALERGETKLTPEKAARLAQLLGATPDQLSEAWARAHNRPPGAPA</sequence>
<dbReference type="Proteomes" id="UP000004816">
    <property type="component" value="Unassembled WGS sequence"/>
</dbReference>
<comment type="caution">
    <text evidence="3">The sequence shown here is derived from an EMBL/GenBank/DDBJ whole genome shotgun (WGS) entry which is preliminary data.</text>
</comment>
<dbReference type="GO" id="GO:0003700">
    <property type="term" value="F:DNA-binding transcription factor activity"/>
    <property type="evidence" value="ECO:0007669"/>
    <property type="project" value="TreeGrafter"/>
</dbReference>
<dbReference type="EMBL" id="ACZI02000003">
    <property type="protein sequence ID" value="EFV14736.1"/>
    <property type="molecule type" value="Genomic_DNA"/>
</dbReference>